<organism evidence="15 16">
    <name type="scientific">Chthonomonas calidirosea (strain DSM 23976 / ICMP 18418 / T49)</name>
    <dbReference type="NCBI Taxonomy" id="1303518"/>
    <lineage>
        <taxon>Bacteria</taxon>
        <taxon>Bacillati</taxon>
        <taxon>Armatimonadota</taxon>
        <taxon>Chthonomonadia</taxon>
        <taxon>Chthonomonadales</taxon>
        <taxon>Chthonomonadaceae</taxon>
        <taxon>Chthonomonas</taxon>
    </lineage>
</organism>
<dbReference type="OrthoDB" id="1645589at2"/>
<dbReference type="RefSeq" id="WP_016482179.1">
    <property type="nucleotide sequence ID" value="NC_021487.1"/>
</dbReference>
<keyword evidence="13" id="KW-0862">Zinc</keyword>
<dbReference type="STRING" id="454171.CP488_00357"/>
<dbReference type="Gene3D" id="3.20.20.70">
    <property type="entry name" value="Aldolase class I"/>
    <property type="match status" value="1"/>
</dbReference>
<feature type="binding site" evidence="10 13">
    <location>
        <position position="36"/>
    </location>
    <ligand>
        <name>a divalent metal cation</name>
        <dbReference type="ChEBI" id="CHEBI:60240"/>
    </ligand>
</feature>
<sequence>MRTIRIAPSLLSANFGRLAQAAKEAEEAGAEYLHFDVMDGRFVPNITMGPAALQALRPVSSAFFDVHLMIVEPERYLEDFRRAGADGITVHVEACTHLQRTLAHIRSLGAKAGVALNPATPPEVLEYVLEDLDLVLVMTVNPGFGGQEFLPTMLPKIEQVHQLVTHVAHPIAIEVDGGIDVHTAPQTVARGANVLVAGTAIYHHPEGVSAGVRALRRSVEGLR</sequence>
<feature type="binding site" evidence="10 13">
    <location>
        <position position="34"/>
    </location>
    <ligand>
        <name>a divalent metal cation</name>
        <dbReference type="ChEBI" id="CHEBI:60240"/>
    </ligand>
</feature>
<feature type="binding site" evidence="10 14">
    <location>
        <begin position="143"/>
        <end position="146"/>
    </location>
    <ligand>
        <name>substrate</name>
    </ligand>
</feature>
<keyword evidence="9 10" id="KW-0413">Isomerase</keyword>
<evidence type="ECO:0000256" key="13">
    <source>
        <dbReference type="PIRSR" id="PIRSR001461-2"/>
    </source>
</evidence>
<feature type="binding site" evidence="10 13">
    <location>
        <position position="67"/>
    </location>
    <ligand>
        <name>a divalent metal cation</name>
        <dbReference type="ChEBI" id="CHEBI:60240"/>
    </ligand>
</feature>
<comment type="function">
    <text evidence="10">Catalyzes the reversible epimerization of D-ribulose 5-phosphate to D-xylulose 5-phosphate.</text>
</comment>
<dbReference type="KEGG" id="ccz:CCALI_00794"/>
<protein>
    <recommendedName>
        <fullName evidence="7 10">Ribulose-phosphate 3-epimerase</fullName>
        <ecNumber evidence="7 10">5.1.3.1</ecNumber>
    </recommendedName>
</protein>
<feature type="active site" description="Proton acceptor" evidence="10 12">
    <location>
        <position position="36"/>
    </location>
</feature>
<evidence type="ECO:0000256" key="1">
    <source>
        <dbReference type="ARBA" id="ARBA00001782"/>
    </source>
</evidence>
<dbReference type="Pfam" id="PF00834">
    <property type="entry name" value="Ribul_P_3_epim"/>
    <property type="match status" value="1"/>
</dbReference>
<feature type="binding site" evidence="10 13">
    <location>
        <position position="176"/>
    </location>
    <ligand>
        <name>a divalent metal cation</name>
        <dbReference type="ChEBI" id="CHEBI:60240"/>
    </ligand>
</feature>
<keyword evidence="16" id="KW-1185">Reference proteome</keyword>
<comment type="pathway">
    <text evidence="10">Carbohydrate degradation.</text>
</comment>
<comment type="catalytic activity">
    <reaction evidence="1 10 11">
        <text>D-ribulose 5-phosphate = D-xylulose 5-phosphate</text>
        <dbReference type="Rhea" id="RHEA:13677"/>
        <dbReference type="ChEBI" id="CHEBI:57737"/>
        <dbReference type="ChEBI" id="CHEBI:58121"/>
        <dbReference type="EC" id="5.1.3.1"/>
    </reaction>
</comment>
<evidence type="ECO:0000256" key="14">
    <source>
        <dbReference type="PIRSR" id="PIRSR001461-3"/>
    </source>
</evidence>
<reference evidence="16" key="1">
    <citation type="submission" date="2013-03" db="EMBL/GenBank/DDBJ databases">
        <title>Genome sequence of Chthonomonas calidirosea, the first sequenced genome from the Armatimonadetes phylum (formally candidate division OP10).</title>
        <authorList>
            <person name="Lee K.C.Y."/>
            <person name="Morgan X.C."/>
            <person name="Dunfield P.F."/>
            <person name="Tamas I."/>
            <person name="Houghton K.M."/>
            <person name="Vyssotski M."/>
            <person name="Ryan J.L.J."/>
            <person name="Lagutin K."/>
            <person name="McDonald I.R."/>
            <person name="Stott M.B."/>
        </authorList>
    </citation>
    <scope>NUCLEOTIDE SEQUENCE [LARGE SCALE GENOMIC DNA]</scope>
    <source>
        <strain evidence="16">DSM 23976 / ICMP 18418 / T49</strain>
    </source>
</reference>
<evidence type="ECO:0000256" key="2">
    <source>
        <dbReference type="ARBA" id="ARBA00001936"/>
    </source>
</evidence>
<dbReference type="AlphaFoldDB" id="S0ET91"/>
<evidence type="ECO:0000256" key="3">
    <source>
        <dbReference type="ARBA" id="ARBA00001941"/>
    </source>
</evidence>
<evidence type="ECO:0000256" key="8">
    <source>
        <dbReference type="ARBA" id="ARBA00022723"/>
    </source>
</evidence>
<evidence type="ECO:0000256" key="12">
    <source>
        <dbReference type="PIRSR" id="PIRSR001461-1"/>
    </source>
</evidence>
<comment type="cofactor">
    <cofactor evidence="5">
        <name>Fe(2+)</name>
        <dbReference type="ChEBI" id="CHEBI:29033"/>
    </cofactor>
</comment>
<dbReference type="PANTHER" id="PTHR11749">
    <property type="entry name" value="RIBULOSE-5-PHOSPHATE-3-EPIMERASE"/>
    <property type="match status" value="1"/>
</dbReference>
<keyword evidence="8 10" id="KW-0479">Metal-binding</keyword>
<dbReference type="SUPFAM" id="SSF51366">
    <property type="entry name" value="Ribulose-phoshate binding barrel"/>
    <property type="match status" value="1"/>
</dbReference>
<evidence type="ECO:0000256" key="6">
    <source>
        <dbReference type="ARBA" id="ARBA00009541"/>
    </source>
</evidence>
<dbReference type="CDD" id="cd00429">
    <property type="entry name" value="RPE"/>
    <property type="match status" value="1"/>
</dbReference>
<dbReference type="InterPro" id="IPR011060">
    <property type="entry name" value="RibuloseP-bd_barrel"/>
</dbReference>
<dbReference type="InParanoid" id="S0ET91"/>
<dbReference type="EC" id="5.1.3.1" evidence="7 10"/>
<comment type="cofactor">
    <cofactor evidence="3">
        <name>Co(2+)</name>
        <dbReference type="ChEBI" id="CHEBI:48828"/>
    </cofactor>
</comment>
<dbReference type="GO" id="GO:0005737">
    <property type="term" value="C:cytoplasm"/>
    <property type="evidence" value="ECO:0007669"/>
    <property type="project" value="UniProtKB-ARBA"/>
</dbReference>
<feature type="binding site" evidence="10 14">
    <location>
        <position position="67"/>
    </location>
    <ligand>
        <name>substrate</name>
    </ligand>
</feature>
<comment type="cofactor">
    <cofactor evidence="4">
        <name>Zn(2+)</name>
        <dbReference type="ChEBI" id="CHEBI:29105"/>
    </cofactor>
</comment>
<dbReference type="InterPro" id="IPR026019">
    <property type="entry name" value="Ribul_P_3_epim"/>
</dbReference>
<dbReference type="Proteomes" id="UP000014227">
    <property type="component" value="Chromosome I"/>
</dbReference>
<dbReference type="FunFam" id="3.20.20.70:FF:000004">
    <property type="entry name" value="Ribulose-phosphate 3-epimerase"/>
    <property type="match status" value="1"/>
</dbReference>
<accession>S0ET91</accession>
<dbReference type="InterPro" id="IPR000056">
    <property type="entry name" value="Ribul_P_3_epim-like"/>
</dbReference>
<evidence type="ECO:0000256" key="7">
    <source>
        <dbReference type="ARBA" id="ARBA00013188"/>
    </source>
</evidence>
<dbReference type="PATRIC" id="fig|1303518.3.peg.804"/>
<keyword evidence="13" id="KW-0464">Manganese</keyword>
<dbReference type="PIRSF" id="PIRSF001461">
    <property type="entry name" value="RPE"/>
    <property type="match status" value="1"/>
</dbReference>
<dbReference type="FunCoup" id="S0ET91">
    <property type="interactions" value="489"/>
</dbReference>
<feature type="binding site" evidence="14">
    <location>
        <begin position="198"/>
        <end position="199"/>
    </location>
    <ligand>
        <name>substrate</name>
    </ligand>
</feature>
<dbReference type="HAMAP" id="MF_02227">
    <property type="entry name" value="RPE"/>
    <property type="match status" value="1"/>
</dbReference>
<dbReference type="GO" id="GO:0046872">
    <property type="term" value="F:metal ion binding"/>
    <property type="evidence" value="ECO:0007669"/>
    <property type="project" value="UniProtKB-UniRule"/>
</dbReference>
<dbReference type="InterPro" id="IPR013785">
    <property type="entry name" value="Aldolase_TIM"/>
</dbReference>
<keyword evidence="10 11" id="KW-0119">Carbohydrate metabolism</keyword>
<feature type="binding site" evidence="14">
    <location>
        <position position="178"/>
    </location>
    <ligand>
        <name>substrate</name>
    </ligand>
</feature>
<feature type="active site" description="Proton donor" evidence="10 12">
    <location>
        <position position="176"/>
    </location>
</feature>
<dbReference type="GO" id="GO:0006098">
    <property type="term" value="P:pentose-phosphate shunt"/>
    <property type="evidence" value="ECO:0007669"/>
    <property type="project" value="UniProtKB-UniRule"/>
</dbReference>
<dbReference type="HOGENOM" id="CLU_054856_2_1_0"/>
<evidence type="ECO:0000256" key="10">
    <source>
        <dbReference type="HAMAP-Rule" id="MF_02227"/>
    </source>
</evidence>
<comment type="caution">
    <text evidence="10">Lacks conserved residue(s) required for the propagation of feature annotation.</text>
</comment>
<comment type="cofactor">
    <cofactor evidence="2">
        <name>Mn(2+)</name>
        <dbReference type="ChEBI" id="CHEBI:29035"/>
    </cofactor>
</comment>
<evidence type="ECO:0000256" key="4">
    <source>
        <dbReference type="ARBA" id="ARBA00001947"/>
    </source>
</evidence>
<comment type="similarity">
    <text evidence="6 10 11">Belongs to the ribulose-phosphate 3-epimerase family.</text>
</comment>
<dbReference type="GO" id="GO:0019323">
    <property type="term" value="P:pentose catabolic process"/>
    <property type="evidence" value="ECO:0007669"/>
    <property type="project" value="UniProtKB-UniRule"/>
</dbReference>
<evidence type="ECO:0000313" key="16">
    <source>
        <dbReference type="Proteomes" id="UP000014227"/>
    </source>
</evidence>
<evidence type="ECO:0000256" key="9">
    <source>
        <dbReference type="ARBA" id="ARBA00023235"/>
    </source>
</evidence>
<dbReference type="NCBIfam" id="TIGR01163">
    <property type="entry name" value="rpe"/>
    <property type="match status" value="1"/>
</dbReference>
<gene>
    <name evidence="10" type="primary">rpe</name>
    <name evidence="15" type="ORF">CCALI_00794</name>
</gene>
<name>S0ET91_CHTCT</name>
<dbReference type="eggNOG" id="COG0036">
    <property type="taxonomic scope" value="Bacteria"/>
</dbReference>
<comment type="cofactor">
    <cofactor evidence="10 13">
        <name>a divalent metal cation</name>
        <dbReference type="ChEBI" id="CHEBI:60240"/>
    </cofactor>
    <text evidence="10 13">Binds 1 divalent metal cation per subunit.</text>
</comment>
<evidence type="ECO:0000313" key="15">
    <source>
        <dbReference type="EMBL" id="CCW34619.1"/>
    </source>
</evidence>
<dbReference type="GO" id="GO:0004750">
    <property type="term" value="F:D-ribulose-phosphate 3-epimerase activity"/>
    <property type="evidence" value="ECO:0007669"/>
    <property type="project" value="UniProtKB-UniRule"/>
</dbReference>
<dbReference type="PROSITE" id="PS01085">
    <property type="entry name" value="RIBUL_P_3_EPIMER_1"/>
    <property type="match status" value="1"/>
</dbReference>
<keyword evidence="13" id="KW-0170">Cobalt</keyword>
<dbReference type="PROSITE" id="PS01086">
    <property type="entry name" value="RIBUL_P_3_EPIMER_2"/>
    <property type="match status" value="1"/>
</dbReference>
<feature type="binding site" evidence="10">
    <location>
        <begin position="176"/>
        <end position="178"/>
    </location>
    <ligand>
        <name>substrate</name>
    </ligand>
</feature>
<dbReference type="NCBIfam" id="NF004076">
    <property type="entry name" value="PRK05581.1-4"/>
    <property type="match status" value="1"/>
</dbReference>
<proteinExistence type="inferred from homology"/>
<evidence type="ECO:0000256" key="5">
    <source>
        <dbReference type="ARBA" id="ARBA00001954"/>
    </source>
</evidence>
<feature type="binding site" evidence="10 14">
    <location>
        <position position="9"/>
    </location>
    <ligand>
        <name>substrate</name>
    </ligand>
</feature>
<dbReference type="EMBL" id="HF951689">
    <property type="protein sequence ID" value="CCW34619.1"/>
    <property type="molecule type" value="Genomic_DNA"/>
</dbReference>
<evidence type="ECO:0000256" key="11">
    <source>
        <dbReference type="PIRNR" id="PIRNR001461"/>
    </source>
</evidence>